<organism evidence="1 2">
    <name type="scientific">Robertmurraya yapensis</name>
    <name type="common">ex Hitch et al 2024</name>
    <dbReference type="NCBI Taxonomy" id="3133160"/>
    <lineage>
        <taxon>Bacteria</taxon>
        <taxon>Bacillati</taxon>
        <taxon>Bacillota</taxon>
        <taxon>Bacilli</taxon>
        <taxon>Bacillales</taxon>
        <taxon>Bacillaceae</taxon>
        <taxon>Robertmurraya</taxon>
    </lineage>
</organism>
<dbReference type="EMBL" id="JBBMEW010000011">
    <property type="protein sequence ID" value="MEQ2527711.1"/>
    <property type="molecule type" value="Genomic_DNA"/>
</dbReference>
<protein>
    <submittedName>
        <fullName evidence="1">Uncharacterized protein</fullName>
    </submittedName>
</protein>
<name>A0ACC6SCB4_9BACI</name>
<reference evidence="1" key="1">
    <citation type="submission" date="2024-03" db="EMBL/GenBank/DDBJ databases">
        <title>Human intestinal bacterial collection.</title>
        <authorList>
            <person name="Pauvert C."/>
            <person name="Hitch T.C.A."/>
            <person name="Clavel T."/>
        </authorList>
    </citation>
    <scope>NUCLEOTIDE SEQUENCE</scope>
    <source>
        <strain evidence="1">CLA-AA-H227</strain>
    </source>
</reference>
<keyword evidence="2" id="KW-1185">Reference proteome</keyword>
<comment type="caution">
    <text evidence="1">The sequence shown here is derived from an EMBL/GenBank/DDBJ whole genome shotgun (WGS) entry which is preliminary data.</text>
</comment>
<proteinExistence type="predicted"/>
<evidence type="ECO:0000313" key="1">
    <source>
        <dbReference type="EMBL" id="MEQ2527711.1"/>
    </source>
</evidence>
<sequence length="88" mass="9776">MDKHNNEFNEEQENKNQNKIKISFGKFNFDMSGDFIKENGKIFAYGAVGCGMIVATGLTYCAVFAVTRNPQVATNVARNVIKLDPKLA</sequence>
<accession>A0ACC6SCB4</accession>
<evidence type="ECO:0000313" key="2">
    <source>
        <dbReference type="Proteomes" id="UP001439875"/>
    </source>
</evidence>
<gene>
    <name evidence="1" type="ORF">WMO40_13450</name>
</gene>
<dbReference type="Proteomes" id="UP001439875">
    <property type="component" value="Unassembled WGS sequence"/>
</dbReference>